<accession>A0ABP1EVF4</accession>
<dbReference type="EMBL" id="CAXIXY010000005">
    <property type="protein sequence ID" value="CAL2090179.1"/>
    <property type="molecule type" value="Genomic_DNA"/>
</dbReference>
<sequence length="83" mass="8918">MKKLILNLGKALNKQQLNQIKGGSFFHRRTSSGTWCRYSCSGSRAGLDGGQSQSCYLELPYFVYNHPVCGSSGGGGPIDGPYA</sequence>
<evidence type="ECO:0000313" key="1">
    <source>
        <dbReference type="EMBL" id="CAL2090179.1"/>
    </source>
</evidence>
<gene>
    <name evidence="1" type="ORF">T190607A01A_30471</name>
</gene>
<organism evidence="1 2">
    <name type="scientific">Tenacibaculum platacis</name>
    <dbReference type="NCBI Taxonomy" id="3137852"/>
    <lineage>
        <taxon>Bacteria</taxon>
        <taxon>Pseudomonadati</taxon>
        <taxon>Bacteroidota</taxon>
        <taxon>Flavobacteriia</taxon>
        <taxon>Flavobacteriales</taxon>
        <taxon>Flavobacteriaceae</taxon>
        <taxon>Tenacibaculum</taxon>
    </lineage>
</organism>
<dbReference type="Proteomes" id="UP001497416">
    <property type="component" value="Unassembled WGS sequence"/>
</dbReference>
<evidence type="ECO:0000313" key="2">
    <source>
        <dbReference type="Proteomes" id="UP001497416"/>
    </source>
</evidence>
<keyword evidence="2" id="KW-1185">Reference proteome</keyword>
<evidence type="ECO:0008006" key="3">
    <source>
        <dbReference type="Google" id="ProtNLM"/>
    </source>
</evidence>
<name>A0ABP1EVF4_9FLAO</name>
<comment type="caution">
    <text evidence="1">The sequence shown here is derived from an EMBL/GenBank/DDBJ whole genome shotgun (WGS) entry which is preliminary data.</text>
</comment>
<reference evidence="1 2" key="1">
    <citation type="submission" date="2024-05" db="EMBL/GenBank/DDBJ databases">
        <authorList>
            <person name="Duchaud E."/>
        </authorList>
    </citation>
    <scope>NUCLEOTIDE SEQUENCE [LARGE SCALE GENOMIC DNA]</scope>
    <source>
        <strain evidence="1">Ena-SAMPLE-TAB-13-05-2024-13:56:06:370-140302</strain>
    </source>
</reference>
<proteinExistence type="predicted"/>
<dbReference type="RefSeq" id="WP_348712889.1">
    <property type="nucleotide sequence ID" value="NZ_CAXIXW010000012.1"/>
</dbReference>
<protein>
    <recommendedName>
        <fullName evidence="3">Natural product</fullName>
    </recommendedName>
</protein>